<protein>
    <recommendedName>
        <fullName evidence="7">Phosphofructokinase domain-containing protein</fullName>
    </recommendedName>
</protein>
<reference evidence="8" key="2">
    <citation type="submission" date="2024-07" db="EMBL/GenBank/DDBJ databases">
        <title>Streptomyces haneummycinica sp. nov., a new antibiotic-producing actinobacterium isolated from marine sediment.</title>
        <authorList>
            <person name="Uemura M."/>
            <person name="Hamada M."/>
            <person name="Hirano S."/>
            <person name="Kobayashi K."/>
            <person name="Ohshiro T."/>
            <person name="Kobayashi T."/>
            <person name="Terahara T."/>
        </authorList>
    </citation>
    <scope>NUCLEOTIDE SEQUENCE</scope>
    <source>
        <strain evidence="8">KM77-8</strain>
    </source>
</reference>
<reference evidence="8" key="1">
    <citation type="submission" date="2024-06" db="EMBL/GenBank/DDBJ databases">
        <authorList>
            <consortium name="consrtm"/>
            <person name="Uemura M."/>
            <person name="Terahara T."/>
        </authorList>
    </citation>
    <scope>NUCLEOTIDE SEQUENCE</scope>
    <source>
        <strain evidence="8">KM77-8</strain>
    </source>
</reference>
<comment type="cofactor">
    <cofactor evidence="1">
        <name>Mg(2+)</name>
        <dbReference type="ChEBI" id="CHEBI:18420"/>
    </cofactor>
</comment>
<dbReference type="AlphaFoldDB" id="A0AAT9HUW7"/>
<keyword evidence="4" id="KW-0418">Kinase</keyword>
<evidence type="ECO:0000259" key="7">
    <source>
        <dbReference type="Pfam" id="PF00365"/>
    </source>
</evidence>
<feature type="domain" description="Phosphofructokinase" evidence="7">
    <location>
        <begin position="2"/>
        <end position="50"/>
    </location>
</feature>
<name>A0AAT9HUW7_9ACTN</name>
<evidence type="ECO:0000256" key="4">
    <source>
        <dbReference type="ARBA" id="ARBA00022777"/>
    </source>
</evidence>
<keyword evidence="3" id="KW-0479">Metal-binding</keyword>
<proteinExistence type="inferred from homology"/>
<evidence type="ECO:0000313" key="8">
    <source>
        <dbReference type="EMBL" id="BFO20791.1"/>
    </source>
</evidence>
<keyword evidence="2" id="KW-0808">Transferase</keyword>
<dbReference type="GO" id="GO:0046872">
    <property type="term" value="F:metal ion binding"/>
    <property type="evidence" value="ECO:0007669"/>
    <property type="project" value="UniProtKB-KW"/>
</dbReference>
<accession>A0AAT9HUW7</accession>
<evidence type="ECO:0000256" key="1">
    <source>
        <dbReference type="ARBA" id="ARBA00001946"/>
    </source>
</evidence>
<dbReference type="InterPro" id="IPR000023">
    <property type="entry name" value="Phosphofructokinase_dom"/>
</dbReference>
<dbReference type="Gene3D" id="3.40.50.450">
    <property type="match status" value="1"/>
</dbReference>
<organism evidence="8">
    <name type="scientific">Streptomyces haneummycinicus</name>
    <dbReference type="NCBI Taxonomy" id="3074435"/>
    <lineage>
        <taxon>Bacteria</taxon>
        <taxon>Bacillati</taxon>
        <taxon>Actinomycetota</taxon>
        <taxon>Actinomycetes</taxon>
        <taxon>Kitasatosporales</taxon>
        <taxon>Streptomycetaceae</taxon>
        <taxon>Streptomyces</taxon>
    </lineage>
</organism>
<evidence type="ECO:0000256" key="5">
    <source>
        <dbReference type="ARBA" id="ARBA00022842"/>
    </source>
</evidence>
<dbReference type="SUPFAM" id="SSF53784">
    <property type="entry name" value="Phosphofructokinase"/>
    <property type="match status" value="1"/>
</dbReference>
<keyword evidence="5" id="KW-0460">Magnesium</keyword>
<gene>
    <name evidence="8" type="ORF">SHKM778_71790</name>
</gene>
<evidence type="ECO:0000256" key="2">
    <source>
        <dbReference type="ARBA" id="ARBA00022679"/>
    </source>
</evidence>
<evidence type="ECO:0000256" key="3">
    <source>
        <dbReference type="ARBA" id="ARBA00022723"/>
    </source>
</evidence>
<comment type="similarity">
    <text evidence="6">Belongs to the phosphofructokinase type A (PFKA) family.</text>
</comment>
<dbReference type="Pfam" id="PF00365">
    <property type="entry name" value="PFK"/>
    <property type="match status" value="1"/>
</dbReference>
<dbReference type="EMBL" id="AP035768">
    <property type="protein sequence ID" value="BFO20791.1"/>
    <property type="molecule type" value="Genomic_DNA"/>
</dbReference>
<dbReference type="GO" id="GO:0003872">
    <property type="term" value="F:6-phosphofructokinase activity"/>
    <property type="evidence" value="ECO:0007669"/>
    <property type="project" value="InterPro"/>
</dbReference>
<dbReference type="GO" id="GO:0006002">
    <property type="term" value="P:fructose 6-phosphate metabolic process"/>
    <property type="evidence" value="ECO:0007669"/>
    <property type="project" value="InterPro"/>
</dbReference>
<dbReference type="InterPro" id="IPR035966">
    <property type="entry name" value="PKF_sf"/>
</dbReference>
<evidence type="ECO:0000256" key="6">
    <source>
        <dbReference type="ARBA" id="ARBA00038478"/>
    </source>
</evidence>
<dbReference type="InterPro" id="IPR022953">
    <property type="entry name" value="ATP_PFK"/>
</dbReference>
<dbReference type="PRINTS" id="PR00476">
    <property type="entry name" value="PHFRCTKINASE"/>
</dbReference>
<sequence length="75" mass="7811">MRVGVLTGGGDCPGLNAVIRAIVRKGVQEYGYDFTGFRDGWRGPLDGHTIPSTSPPYAASCPAAAPSWAPPGPIR</sequence>